<organism evidence="3">
    <name type="scientific">Amphora coffeiformis</name>
    <dbReference type="NCBI Taxonomy" id="265554"/>
    <lineage>
        <taxon>Eukaryota</taxon>
        <taxon>Sar</taxon>
        <taxon>Stramenopiles</taxon>
        <taxon>Ochrophyta</taxon>
        <taxon>Bacillariophyta</taxon>
        <taxon>Bacillariophyceae</taxon>
        <taxon>Bacillariophycidae</taxon>
        <taxon>Thalassiophysales</taxon>
        <taxon>Catenulaceae</taxon>
        <taxon>Amphora</taxon>
    </lineage>
</organism>
<gene>
    <name evidence="3" type="ORF">ACOF00016_LOCUS8065</name>
</gene>
<evidence type="ECO:0000256" key="2">
    <source>
        <dbReference type="SAM" id="MobiDB-lite"/>
    </source>
</evidence>
<feature type="region of interest" description="Disordered" evidence="2">
    <location>
        <begin position="1"/>
        <end position="228"/>
    </location>
</feature>
<feature type="compositionally biased region" description="Basic and acidic residues" evidence="2">
    <location>
        <begin position="128"/>
        <end position="148"/>
    </location>
</feature>
<evidence type="ECO:0000313" key="3">
    <source>
        <dbReference type="EMBL" id="CAE0410614.1"/>
    </source>
</evidence>
<feature type="compositionally biased region" description="Basic and acidic residues" evidence="2">
    <location>
        <begin position="1"/>
        <end position="10"/>
    </location>
</feature>
<dbReference type="AlphaFoldDB" id="A0A7S3L8G6"/>
<proteinExistence type="predicted"/>
<evidence type="ECO:0000256" key="1">
    <source>
        <dbReference type="SAM" id="Coils"/>
    </source>
</evidence>
<keyword evidence="1" id="KW-0175">Coiled coil</keyword>
<feature type="compositionally biased region" description="Low complexity" evidence="2">
    <location>
        <begin position="83"/>
        <end position="96"/>
    </location>
</feature>
<protein>
    <submittedName>
        <fullName evidence="3">Uncharacterized protein</fullName>
    </submittedName>
</protein>
<feature type="coiled-coil region" evidence="1">
    <location>
        <begin position="626"/>
        <end position="699"/>
    </location>
</feature>
<feature type="compositionally biased region" description="Low complexity" evidence="2">
    <location>
        <begin position="206"/>
        <end position="215"/>
    </location>
</feature>
<accession>A0A7S3L8G6</accession>
<feature type="compositionally biased region" description="Polar residues" evidence="2">
    <location>
        <begin position="186"/>
        <end position="197"/>
    </location>
</feature>
<feature type="compositionally biased region" description="Basic and acidic residues" evidence="2">
    <location>
        <begin position="169"/>
        <end position="185"/>
    </location>
</feature>
<dbReference type="EMBL" id="HBIM01009574">
    <property type="protein sequence ID" value="CAE0410614.1"/>
    <property type="molecule type" value="Transcribed_RNA"/>
</dbReference>
<feature type="compositionally biased region" description="Basic residues" evidence="2">
    <location>
        <begin position="149"/>
        <end position="165"/>
    </location>
</feature>
<sequence length="701" mass="78544">MDSSDKEPGNNRRSGSRSTREGRNSSSGSAIISPEPSPRKPAMISIDNNQTGEHSLDNMDNDLGVFGEVDLDKIFSEDSEPISKNSTRGSRSSGNKSKGKTIRDKTPTKQSSRRKVDDYIDTAAKTSRGREKAMRILGKTAEKDDISKRSKRSKSSGRASSRSRLRTSASDRRLGLSNRDGDKVTTHTARSGTTDTGSVGGRSSKSKNSQANSQNGEKRKKSKMEKIEQLQAKNALYKEEYKRVQKDKKHLKKEIETKKLEVASLSKEIDTYIAETTMLKSQLSEALQQLDKNEDTESGGNADELAMELSRTRAELEVAVKRVADLKVQIEKLQKDVSTEEEKVENLTEEVATQAMQLRELQMENAHLKDNAKDNERVPELQDENERLQEELTTTLERAAAMVKEREDAIADLLKENDEIKDILASKESSEDGKGNGASEELVRLRDEINAVNTTLEETQDRNVYLEEEVENWVQRGGEMEKEIARLQDELDVLERRTAAAEASLESANAKNEQISTDLDSARNALTSAEERHQQLVSELTNKHHQQISNMATNHKTALLEAKSRYAEELEKERARDSEKEATDVVDQGEMLRRAMANRKQPAQDNAKGGWFGFGVARSASEDGDLDETQQKIRDLEGQNAKKDEEIKQLKSDLVRSRSTYNETIYMNKKQIEELTQENSAYAAKIATLEQALANAQQNSL</sequence>
<name>A0A7S3L8G6_9STRA</name>
<dbReference type="SUPFAM" id="SSF57997">
    <property type="entry name" value="Tropomyosin"/>
    <property type="match status" value="1"/>
</dbReference>
<reference evidence="3" key="1">
    <citation type="submission" date="2021-01" db="EMBL/GenBank/DDBJ databases">
        <authorList>
            <person name="Corre E."/>
            <person name="Pelletier E."/>
            <person name="Niang G."/>
            <person name="Scheremetjew M."/>
            <person name="Finn R."/>
            <person name="Kale V."/>
            <person name="Holt S."/>
            <person name="Cochrane G."/>
            <person name="Meng A."/>
            <person name="Brown T."/>
            <person name="Cohen L."/>
        </authorList>
    </citation>
    <scope>NUCLEOTIDE SEQUENCE</scope>
    <source>
        <strain evidence="3">CCMP127</strain>
    </source>
</reference>